<dbReference type="Proteomes" id="UP000002058">
    <property type="component" value="Unassembled WGS sequence"/>
</dbReference>
<dbReference type="AlphaFoldDB" id="C4JPS9"/>
<dbReference type="OrthoDB" id="5383057at2759"/>
<feature type="compositionally biased region" description="Low complexity" evidence="1">
    <location>
        <begin position="43"/>
        <end position="57"/>
    </location>
</feature>
<dbReference type="GeneID" id="8440770"/>
<sequence length="152" mass="15684">MDVEGGKSTLANQNTSGAKVLRSAQNAEQRLESEDTSRKPSRTQATTTGSPAATSGGHADVAPSYIDPGLGPGTQKPKGKNLKEGGFDDDPSQNVSFGTDIGTEKDPGRLAENKFAGKNAENPQEAALPSGGKGSSKKGEQPYGILQPEEEA</sequence>
<protein>
    <submittedName>
        <fullName evidence="2">Uncharacterized protein</fullName>
    </submittedName>
</protein>
<dbReference type="RefSeq" id="XP_002545055.1">
    <property type="nucleotide sequence ID" value="XM_002545009.1"/>
</dbReference>
<dbReference type="VEuPathDB" id="FungiDB:UREG_04572"/>
<name>C4JPS9_UNCRE</name>
<feature type="region of interest" description="Disordered" evidence="1">
    <location>
        <begin position="1"/>
        <end position="152"/>
    </location>
</feature>
<organism evidence="2 3">
    <name type="scientific">Uncinocarpus reesii (strain UAMH 1704)</name>
    <dbReference type="NCBI Taxonomy" id="336963"/>
    <lineage>
        <taxon>Eukaryota</taxon>
        <taxon>Fungi</taxon>
        <taxon>Dikarya</taxon>
        <taxon>Ascomycota</taxon>
        <taxon>Pezizomycotina</taxon>
        <taxon>Eurotiomycetes</taxon>
        <taxon>Eurotiomycetidae</taxon>
        <taxon>Onygenales</taxon>
        <taxon>Onygenaceae</taxon>
        <taxon>Uncinocarpus</taxon>
    </lineage>
</organism>
<feature type="compositionally biased region" description="Basic and acidic residues" evidence="1">
    <location>
        <begin position="29"/>
        <end position="38"/>
    </location>
</feature>
<proteinExistence type="predicted"/>
<dbReference type="HOGENOM" id="CLU_1723679_0_0_1"/>
<keyword evidence="3" id="KW-1185">Reference proteome</keyword>
<feature type="compositionally biased region" description="Polar residues" evidence="1">
    <location>
        <begin position="9"/>
        <end position="28"/>
    </location>
</feature>
<evidence type="ECO:0000256" key="1">
    <source>
        <dbReference type="SAM" id="MobiDB-lite"/>
    </source>
</evidence>
<evidence type="ECO:0000313" key="3">
    <source>
        <dbReference type="Proteomes" id="UP000002058"/>
    </source>
</evidence>
<dbReference type="eggNOG" id="ENOG502SRFI">
    <property type="taxonomic scope" value="Eukaryota"/>
</dbReference>
<dbReference type="KEGG" id="ure:UREG_04572"/>
<accession>C4JPS9</accession>
<evidence type="ECO:0000313" key="2">
    <source>
        <dbReference type="EMBL" id="EEP79726.1"/>
    </source>
</evidence>
<feature type="compositionally biased region" description="Basic and acidic residues" evidence="1">
    <location>
        <begin position="102"/>
        <end position="112"/>
    </location>
</feature>
<gene>
    <name evidence="2" type="ORF">UREG_04572</name>
</gene>
<dbReference type="InParanoid" id="C4JPS9"/>
<dbReference type="EMBL" id="CH476616">
    <property type="protein sequence ID" value="EEP79726.1"/>
    <property type="molecule type" value="Genomic_DNA"/>
</dbReference>
<reference evidence="3" key="1">
    <citation type="journal article" date="2009" name="Genome Res.">
        <title>Comparative genomic analyses of the human fungal pathogens Coccidioides and their relatives.</title>
        <authorList>
            <person name="Sharpton T.J."/>
            <person name="Stajich J.E."/>
            <person name="Rounsley S.D."/>
            <person name="Gardner M.J."/>
            <person name="Wortman J.R."/>
            <person name="Jordar V.S."/>
            <person name="Maiti R."/>
            <person name="Kodira C.D."/>
            <person name="Neafsey D.E."/>
            <person name="Zeng Q."/>
            <person name="Hung C.-Y."/>
            <person name="McMahan C."/>
            <person name="Muszewska A."/>
            <person name="Grynberg M."/>
            <person name="Mandel M.A."/>
            <person name="Kellner E.M."/>
            <person name="Barker B.M."/>
            <person name="Galgiani J.N."/>
            <person name="Orbach M.J."/>
            <person name="Kirkland T.N."/>
            <person name="Cole G.T."/>
            <person name="Henn M.R."/>
            <person name="Birren B.W."/>
            <person name="Taylor J.W."/>
        </authorList>
    </citation>
    <scope>NUCLEOTIDE SEQUENCE [LARGE SCALE GENOMIC DNA]</scope>
    <source>
        <strain evidence="3">UAMH 1704</strain>
    </source>
</reference>